<dbReference type="GO" id="GO:0008360">
    <property type="term" value="P:regulation of cell shape"/>
    <property type="evidence" value="ECO:0007669"/>
    <property type="project" value="UniProtKB-KW"/>
</dbReference>
<feature type="region of interest" description="Disordered" evidence="8">
    <location>
        <begin position="1"/>
        <end position="25"/>
    </location>
</feature>
<feature type="transmembrane region" description="Helical" evidence="9">
    <location>
        <begin position="505"/>
        <end position="525"/>
    </location>
</feature>
<feature type="transmembrane region" description="Helical" evidence="9">
    <location>
        <begin position="157"/>
        <end position="175"/>
    </location>
</feature>
<dbReference type="HAMAP" id="MF_02078">
    <property type="entry name" value="MurJ_MviN"/>
    <property type="match status" value="1"/>
</dbReference>
<proteinExistence type="inferred from homology"/>
<evidence type="ECO:0000256" key="1">
    <source>
        <dbReference type="ARBA" id="ARBA00004651"/>
    </source>
</evidence>
<keyword evidence="6 9" id="KW-1133">Transmembrane helix</keyword>
<evidence type="ECO:0000256" key="8">
    <source>
        <dbReference type="SAM" id="MobiDB-lite"/>
    </source>
</evidence>
<name>A0A381X9C2_9ZZZZ</name>
<feature type="transmembrane region" description="Helical" evidence="9">
    <location>
        <begin position="111"/>
        <end position="137"/>
    </location>
</feature>
<dbReference type="PANTHER" id="PTHR47019">
    <property type="entry name" value="LIPID II FLIPPASE MURJ"/>
    <property type="match status" value="1"/>
</dbReference>
<dbReference type="EMBL" id="UINC01014374">
    <property type="protein sequence ID" value="SVA61349.1"/>
    <property type="molecule type" value="Genomic_DNA"/>
</dbReference>
<dbReference type="CDD" id="cd13123">
    <property type="entry name" value="MATE_MurJ_like"/>
    <property type="match status" value="1"/>
</dbReference>
<evidence type="ECO:0000256" key="9">
    <source>
        <dbReference type="SAM" id="Phobius"/>
    </source>
</evidence>
<dbReference type="PIRSF" id="PIRSF002869">
    <property type="entry name" value="MviN"/>
    <property type="match status" value="1"/>
</dbReference>
<feature type="transmembrane region" description="Helical" evidence="9">
    <location>
        <begin position="469"/>
        <end position="490"/>
    </location>
</feature>
<dbReference type="Pfam" id="PF03023">
    <property type="entry name" value="MurJ"/>
    <property type="match status" value="1"/>
</dbReference>
<feature type="transmembrane region" description="Helical" evidence="9">
    <location>
        <begin position="214"/>
        <end position="236"/>
    </location>
</feature>
<evidence type="ECO:0000256" key="3">
    <source>
        <dbReference type="ARBA" id="ARBA00022692"/>
    </source>
</evidence>
<feature type="transmembrane region" description="Helical" evidence="9">
    <location>
        <begin position="409"/>
        <end position="429"/>
    </location>
</feature>
<evidence type="ECO:0000256" key="4">
    <source>
        <dbReference type="ARBA" id="ARBA00022960"/>
    </source>
</evidence>
<evidence type="ECO:0000256" key="5">
    <source>
        <dbReference type="ARBA" id="ARBA00022984"/>
    </source>
</evidence>
<evidence type="ECO:0000256" key="6">
    <source>
        <dbReference type="ARBA" id="ARBA00022989"/>
    </source>
</evidence>
<feature type="transmembrane region" description="Helical" evidence="9">
    <location>
        <begin position="295"/>
        <end position="318"/>
    </location>
</feature>
<dbReference type="GO" id="GO:0005886">
    <property type="term" value="C:plasma membrane"/>
    <property type="evidence" value="ECO:0007669"/>
    <property type="project" value="UniProtKB-SubCell"/>
</dbReference>
<dbReference type="PANTHER" id="PTHR47019:SF1">
    <property type="entry name" value="LIPID II FLIPPASE MURJ"/>
    <property type="match status" value="1"/>
</dbReference>
<feature type="transmembrane region" description="Helical" evidence="9">
    <location>
        <begin position="377"/>
        <end position="397"/>
    </location>
</feature>
<protein>
    <recommendedName>
        <fullName evidence="11">Lipid II flippase MurJ</fullName>
    </recommendedName>
</protein>
<reference evidence="10" key="1">
    <citation type="submission" date="2018-05" db="EMBL/GenBank/DDBJ databases">
        <authorList>
            <person name="Lanie J.A."/>
            <person name="Ng W.-L."/>
            <person name="Kazmierczak K.M."/>
            <person name="Andrzejewski T.M."/>
            <person name="Davidsen T.M."/>
            <person name="Wayne K.J."/>
            <person name="Tettelin H."/>
            <person name="Glass J.I."/>
            <person name="Rusch D."/>
            <person name="Podicherti R."/>
            <person name="Tsui H.-C.T."/>
            <person name="Winkler M.E."/>
        </authorList>
    </citation>
    <scope>NUCLEOTIDE SEQUENCE</scope>
</reference>
<dbReference type="GO" id="GO:0034204">
    <property type="term" value="P:lipid translocation"/>
    <property type="evidence" value="ECO:0007669"/>
    <property type="project" value="TreeGrafter"/>
</dbReference>
<dbReference type="InterPro" id="IPR004268">
    <property type="entry name" value="MurJ"/>
</dbReference>
<evidence type="ECO:0000256" key="2">
    <source>
        <dbReference type="ARBA" id="ARBA00022475"/>
    </source>
</evidence>
<feature type="transmembrane region" description="Helical" evidence="9">
    <location>
        <begin position="257"/>
        <end position="275"/>
    </location>
</feature>
<feature type="transmembrane region" description="Helical" evidence="9">
    <location>
        <begin position="435"/>
        <end position="457"/>
    </location>
</feature>
<dbReference type="GO" id="GO:0009252">
    <property type="term" value="P:peptidoglycan biosynthetic process"/>
    <property type="evidence" value="ECO:0007669"/>
    <property type="project" value="UniProtKB-KW"/>
</dbReference>
<dbReference type="InterPro" id="IPR051050">
    <property type="entry name" value="Lipid_II_flippase_MurJ/MviN"/>
</dbReference>
<comment type="subcellular location">
    <subcellularLocation>
        <location evidence="1">Cell membrane</location>
        <topology evidence="1">Multi-pass membrane protein</topology>
    </subcellularLocation>
</comment>
<keyword evidence="7 9" id="KW-0472">Membrane</keyword>
<dbReference type="NCBIfam" id="TIGR01695">
    <property type="entry name" value="murJ_mviN"/>
    <property type="match status" value="1"/>
</dbReference>
<sequence>MTPSEPTAPAVAAPHSPTEADPPSPGLVRSAGLVGLGTMASRLLGLVRNLTFAYFFGATNAMDAFFVAYRIPNLMRDLFAEGVMSAAFVPTFTKRLTTEGRDSAWQLGNQLINALIVITGGLVLAGIIFVVPLTRLFAGDFGAVPGKFELTVQLTRVMLPFLTLVAIAAACMGMLNSLHRFFTPAVSPAMLNVCVIASAWVFVPLMPRAGFEPIMAIAFGFVLGGVAQIAIQYPSLRREGFRYRPTLDLKDRGLRNILGLMGPGTLAGAALQINVLVNTILATGEGTGAVSWLTYAFQLMYVPIGLVGVSIATAALPVMSRHAALDDLPMVRRTLSRALRLMLVLAVPATVGLVVLAEPIARMIYERGNFTPADTQATALALVCYAPCVIGYSAVRLLVPSFYALGRSLAPAIVSMAAVGLNIALNLVLVRVIGFQGLALGTAVASLANAGLLLALLRRPLGGIDGQRVAETLAKITVAAAVMGFVVSGADQWRQSIWPGIDSGWLMLLVGTEIVVGLAVLAAAARALKIAEIDEVLVQVGKRLRRNP</sequence>
<dbReference type="PRINTS" id="PR01806">
    <property type="entry name" value="VIRFACTRMVIN"/>
</dbReference>
<feature type="transmembrane region" description="Helical" evidence="9">
    <location>
        <begin position="182"/>
        <end position="202"/>
    </location>
</feature>
<keyword evidence="3 9" id="KW-0812">Transmembrane</keyword>
<organism evidence="10">
    <name type="scientific">marine metagenome</name>
    <dbReference type="NCBI Taxonomy" id="408172"/>
    <lineage>
        <taxon>unclassified sequences</taxon>
        <taxon>metagenomes</taxon>
        <taxon>ecological metagenomes</taxon>
    </lineage>
</organism>
<keyword evidence="5" id="KW-0573">Peptidoglycan synthesis</keyword>
<dbReference type="AlphaFoldDB" id="A0A381X9C2"/>
<feature type="transmembrane region" description="Helical" evidence="9">
    <location>
        <begin position="338"/>
        <end position="357"/>
    </location>
</feature>
<accession>A0A381X9C2</accession>
<feature type="transmembrane region" description="Helical" evidence="9">
    <location>
        <begin position="51"/>
        <end position="69"/>
    </location>
</feature>
<evidence type="ECO:0000313" key="10">
    <source>
        <dbReference type="EMBL" id="SVA61349.1"/>
    </source>
</evidence>
<evidence type="ECO:0008006" key="11">
    <source>
        <dbReference type="Google" id="ProtNLM"/>
    </source>
</evidence>
<dbReference type="GO" id="GO:0015648">
    <property type="term" value="F:lipid-linked peptidoglycan transporter activity"/>
    <property type="evidence" value="ECO:0007669"/>
    <property type="project" value="TreeGrafter"/>
</dbReference>
<keyword evidence="4" id="KW-0133">Cell shape</keyword>
<evidence type="ECO:0000256" key="7">
    <source>
        <dbReference type="ARBA" id="ARBA00023136"/>
    </source>
</evidence>
<keyword evidence="2" id="KW-1003">Cell membrane</keyword>
<gene>
    <name evidence="10" type="ORF">METZ01_LOCUS114203</name>
</gene>